<evidence type="ECO:0000313" key="2">
    <source>
        <dbReference type="Proteomes" id="UP000507470"/>
    </source>
</evidence>
<proteinExistence type="predicted"/>
<reference evidence="1 2" key="1">
    <citation type="submission" date="2020-06" db="EMBL/GenBank/DDBJ databases">
        <authorList>
            <person name="Li R."/>
            <person name="Bekaert M."/>
        </authorList>
    </citation>
    <scope>NUCLEOTIDE SEQUENCE [LARGE SCALE GENOMIC DNA]</scope>
    <source>
        <strain evidence="2">wild</strain>
    </source>
</reference>
<sequence>MLSPLSYARNCNTIFGKILNHKIKVGQERIEERIFTEQLWKQMYSYAPFCNNDPKSFDIPSDFVSCLTYDLEAAGSTSKFNNTKDVVFQSRTKLAHIEILSIDLERESANARKNKISGIELTSVRNDEIKIDLLKLKKPTKVNKWTNNTLDIAVFDVDSRFCDMIAIRIKQSVKSGIFKEIIKQVTGYLNVKVLFAKCMTMNERIKEVIIVNLLDGSSLGMCLGITVTTLSPSWSSGISYDSGHSEVKLYKMNNKSWTDFTLKKSCTRLRLMIQRLTYVMIQLRPSQIVRPFLSILQYYSVFLCYTWFVNPAKMIVNQESKVTIKTLNVHKDAILRATGIGVVTPSNHHIRKTYGRRYYPCYMGGATVLYIDDKIGY</sequence>
<dbReference type="InterPro" id="IPR009836">
    <property type="entry name" value="GRDP-like"/>
</dbReference>
<protein>
    <submittedName>
        <fullName evidence="1">Uncharacterized protein</fullName>
    </submittedName>
</protein>
<evidence type="ECO:0000313" key="1">
    <source>
        <dbReference type="EMBL" id="CAC5357860.1"/>
    </source>
</evidence>
<dbReference type="Pfam" id="PF07173">
    <property type="entry name" value="GRDP-like"/>
    <property type="match status" value="1"/>
</dbReference>
<dbReference type="Proteomes" id="UP000507470">
    <property type="component" value="Unassembled WGS sequence"/>
</dbReference>
<organism evidence="1 2">
    <name type="scientific">Mytilus coruscus</name>
    <name type="common">Sea mussel</name>
    <dbReference type="NCBI Taxonomy" id="42192"/>
    <lineage>
        <taxon>Eukaryota</taxon>
        <taxon>Metazoa</taxon>
        <taxon>Spiralia</taxon>
        <taxon>Lophotrochozoa</taxon>
        <taxon>Mollusca</taxon>
        <taxon>Bivalvia</taxon>
        <taxon>Autobranchia</taxon>
        <taxon>Pteriomorphia</taxon>
        <taxon>Mytilida</taxon>
        <taxon>Mytiloidea</taxon>
        <taxon>Mytilidae</taxon>
        <taxon>Mytilinae</taxon>
        <taxon>Mytilus</taxon>
    </lineage>
</organism>
<gene>
    <name evidence="1" type="ORF">MCOR_1343</name>
</gene>
<dbReference type="OrthoDB" id="2684236at2759"/>
<keyword evidence="2" id="KW-1185">Reference proteome</keyword>
<name>A0A6J7ZYR9_MYTCO</name>
<dbReference type="AlphaFoldDB" id="A0A6J7ZYR9"/>
<accession>A0A6J7ZYR9</accession>
<dbReference type="EMBL" id="CACVKT020000263">
    <property type="protein sequence ID" value="CAC5357860.1"/>
    <property type="molecule type" value="Genomic_DNA"/>
</dbReference>